<feature type="compositionally biased region" description="Basic and acidic residues" evidence="6">
    <location>
        <begin position="929"/>
        <end position="940"/>
    </location>
</feature>
<feature type="domain" description="K Homology" evidence="7">
    <location>
        <begin position="1137"/>
        <end position="1206"/>
    </location>
</feature>
<dbReference type="CDD" id="cd22418">
    <property type="entry name" value="KH-I_Vigilin_rpt15"/>
    <property type="match status" value="1"/>
</dbReference>
<reference evidence="8" key="1">
    <citation type="submission" date="2022-11" db="UniProtKB">
        <authorList>
            <consortium name="EnsemblMetazoa"/>
        </authorList>
    </citation>
    <scope>IDENTIFICATION</scope>
</reference>
<feature type="region of interest" description="Disordered" evidence="6">
    <location>
        <begin position="929"/>
        <end position="955"/>
    </location>
</feature>
<dbReference type="Pfam" id="PF24668">
    <property type="entry name" value="KH_Vigilin"/>
    <property type="match status" value="1"/>
</dbReference>
<feature type="domain" description="K Homology" evidence="7">
    <location>
        <begin position="667"/>
        <end position="736"/>
    </location>
</feature>
<dbReference type="PROSITE" id="PS50084">
    <property type="entry name" value="KH_TYPE_1"/>
    <property type="match status" value="14"/>
</dbReference>
<feature type="domain" description="K Homology" evidence="7">
    <location>
        <begin position="244"/>
        <end position="304"/>
    </location>
</feature>
<dbReference type="Gene3D" id="3.30.1370.10">
    <property type="entry name" value="K Homology domain, type 1"/>
    <property type="match status" value="14"/>
</dbReference>
<dbReference type="RefSeq" id="XP_038075091.1">
    <property type="nucleotide sequence ID" value="XM_038219163.1"/>
</dbReference>
<sequence length="1286" mass="143040">MNTDTSAVTLPPPGFGLEPGAMGDPAANAHNPHNPRVVSMDDEAYTPPTYDEVFPPLAAVVAANGQSSSESMMPGAMMSNIGQKSYAKMAVKSSIITQVFYVPLEERRYKEMNQGFGETDSQSGRICAEIMKNTGASIEMSLAKDQSLTIVVTGKQESVMFARREVLNKLQTQANVNIPIPKEHHRFIIGKGGSKLRELENLTATKITIPNPNDPSDLIHIVGPREGIEGARHEIQLISEEQAKLAFERLSIPRVYHPFIKEIKARTGAKIHVPPQSAMKDEIVVSGEKEAVLEAIDWINATYNAKKMKTTTVSLEVNKCQHKYVIGPRGSNITEILEASGVSVEMPNPDSVSETITLRGEQHQLGQAITMVYAKANSVVISEVAAPAWLHRFIIGRQGKNIRNITQNLSNVHVEFAEGLDKITLEGPPEQVEEARRALEEISRDLQSRLDFAIVKIDPKFHKHIIGKSGANVNRIKKETGVSIRIPTDLERSNEIRIEGSPEGVRQAKTELMELATRMENEKSRDILIEHRFHRTIIGTKGENIKDIRDKYNQVQITFPDPGMKSDVVTLRGPKQDVDKCYKFLQQLSLELAANNYILNVPIFKKFHKNIIGKGGATINKIKEDTETRIEIPTESSDSDVIQITGKKKNVEKAKVQILAIQNELANILEVEVSIPAKFHQSLIGAKGRLVRAIMDECGGVHIHFPSEGSKSDKVTIRGPKEEVEKAKVKLMELANEKEQANHSIEVHAKPEYYKFLIGRNGANIRQVREETGARVVFPTAKDEDKTLITIIGTKENTEKAKQKLTALIKELENVSETEMTVDPKYHRHFVARRGQVLREIGDEYGGVTVSFPRNGSKSDRVVVKGPKNCVDGAVARINEIVADLESQVTVECHIPQKHHRTIMGAKGFRVQAVTSQYEVGIKFPDRNPAAEHAEDKDGDVVLNGDNNSDVSEDDKPKKCDIIIITGKQENCQRAKEALEKLVPVTEEVEVPFDYHRFVIGQKGAGIRGMMEEFDVNISIPPAMQKSNQVKVSGPADNVENAVKALKARVEELRLTDEDRRLQNFAVEIEVDAKYYPKIIGRKGLIISKIKDDHKVKNIQFADKNAANPNIITVVGYEKNAMAARDAILDIVHNLEDQTTVELELDRRIHSRLIGTKGRSISKVMDSYKVDIRFPRSTDANLDLVTITGLEENIEECKEYLLNLQEEYLQEMDESVELQQYTKPPSRHGESRQPKADNPGFVVRDAPWSKPPDTSNTMDFPSIGPGTSSGPKPGAGSAASWGAWKR</sequence>
<dbReference type="PANTHER" id="PTHR10627:SF31">
    <property type="entry name" value="DODECA-SATELLITE-BINDING PROTEIN 1, ISOFORM A"/>
    <property type="match status" value="1"/>
</dbReference>
<dbReference type="InterPro" id="IPR057778">
    <property type="entry name" value="KH_Vigilin_N"/>
</dbReference>
<evidence type="ECO:0000259" key="7">
    <source>
        <dbReference type="SMART" id="SM00322"/>
    </source>
</evidence>
<feature type="domain" description="K Homology" evidence="7">
    <location>
        <begin position="887"/>
        <end position="984"/>
    </location>
</feature>
<feature type="domain" description="K Homology" evidence="7">
    <location>
        <begin position="1063"/>
        <end position="1133"/>
    </location>
</feature>
<dbReference type="CTD" id="3069"/>
<evidence type="ECO:0000256" key="4">
    <source>
        <dbReference type="ARBA" id="ARBA00022884"/>
    </source>
</evidence>
<dbReference type="CDD" id="cd22413">
    <property type="entry name" value="KH-I_Vigilin_rpt10"/>
    <property type="match status" value="1"/>
</dbReference>
<keyword evidence="2" id="KW-0963">Cytoplasm</keyword>
<evidence type="ECO:0000256" key="1">
    <source>
        <dbReference type="ARBA" id="ARBA00004496"/>
    </source>
</evidence>
<dbReference type="CDD" id="cd22410">
    <property type="entry name" value="KH-I_Vigilin_rpt7"/>
    <property type="match status" value="1"/>
</dbReference>
<feature type="compositionally biased region" description="Low complexity" evidence="6">
    <location>
        <begin position="1261"/>
        <end position="1286"/>
    </location>
</feature>
<evidence type="ECO:0000256" key="6">
    <source>
        <dbReference type="SAM" id="MobiDB-lite"/>
    </source>
</evidence>
<keyword evidence="9" id="KW-1185">Reference proteome</keyword>
<dbReference type="CDD" id="cd22405">
    <property type="entry name" value="KH-I_Vigilin_rpt1"/>
    <property type="match status" value="1"/>
</dbReference>
<organism evidence="8 9">
    <name type="scientific">Patiria miniata</name>
    <name type="common">Bat star</name>
    <name type="synonym">Asterina miniata</name>
    <dbReference type="NCBI Taxonomy" id="46514"/>
    <lineage>
        <taxon>Eukaryota</taxon>
        <taxon>Metazoa</taxon>
        <taxon>Echinodermata</taxon>
        <taxon>Eleutherozoa</taxon>
        <taxon>Asterozoa</taxon>
        <taxon>Asteroidea</taxon>
        <taxon>Valvatacea</taxon>
        <taxon>Valvatida</taxon>
        <taxon>Asterinidae</taxon>
        <taxon>Patiria</taxon>
    </lineage>
</organism>
<dbReference type="CDD" id="cd22414">
    <property type="entry name" value="KH-I_Vigilin_rpt11"/>
    <property type="match status" value="1"/>
</dbReference>
<dbReference type="SMART" id="SM00322">
    <property type="entry name" value="KH"/>
    <property type="match status" value="14"/>
</dbReference>
<dbReference type="CDD" id="cd22412">
    <property type="entry name" value="KH-I_Vigilin_rpt9"/>
    <property type="match status" value="1"/>
</dbReference>
<evidence type="ECO:0000256" key="2">
    <source>
        <dbReference type="ARBA" id="ARBA00022490"/>
    </source>
</evidence>
<dbReference type="PANTHER" id="PTHR10627">
    <property type="entry name" value="SCP160"/>
    <property type="match status" value="1"/>
</dbReference>
<proteinExistence type="predicted"/>
<dbReference type="CDD" id="cd22411">
    <property type="entry name" value="KH-I_Vigilin_rpt8"/>
    <property type="match status" value="1"/>
</dbReference>
<dbReference type="CDD" id="cd22416">
    <property type="entry name" value="KH-I_Vigilin_rpt13"/>
    <property type="match status" value="1"/>
</dbReference>
<feature type="domain" description="K Homology" evidence="7">
    <location>
        <begin position="521"/>
        <end position="590"/>
    </location>
</feature>
<feature type="domain" description="K Homology" evidence="7">
    <location>
        <begin position="309"/>
        <end position="377"/>
    </location>
</feature>
<feature type="domain" description="K Homology" evidence="7">
    <location>
        <begin position="172"/>
        <end position="240"/>
    </location>
</feature>
<accession>A0A914BGR9</accession>
<dbReference type="CDD" id="cd22406">
    <property type="entry name" value="KH-I_Vigilin_rpt2"/>
    <property type="match status" value="1"/>
</dbReference>
<dbReference type="CDD" id="cd22408">
    <property type="entry name" value="KH-I_Vigilin_rpt4"/>
    <property type="match status" value="1"/>
</dbReference>
<dbReference type="OMA" id="DHAGQQV"/>
<evidence type="ECO:0000313" key="8">
    <source>
        <dbReference type="EnsemblMetazoa" id="XP_038075091.1"/>
    </source>
</evidence>
<dbReference type="FunFam" id="3.30.1370.10:FF:000039">
    <property type="entry name" value="vigilin isoform X1"/>
    <property type="match status" value="1"/>
</dbReference>
<dbReference type="OrthoDB" id="10027144at2759"/>
<feature type="domain" description="K Homology" evidence="7">
    <location>
        <begin position="449"/>
        <end position="517"/>
    </location>
</feature>
<dbReference type="CDD" id="cd22417">
    <property type="entry name" value="KH-I_Vigilin_rpt14"/>
    <property type="match status" value="1"/>
</dbReference>
<dbReference type="CDD" id="cd22415">
    <property type="entry name" value="KH-I_Vigilin_rpt12"/>
    <property type="match status" value="1"/>
</dbReference>
<dbReference type="InterPro" id="IPR036612">
    <property type="entry name" value="KH_dom_type_1_sf"/>
</dbReference>
<feature type="domain" description="K Homology" evidence="7">
    <location>
        <begin position="814"/>
        <end position="883"/>
    </location>
</feature>
<evidence type="ECO:0000313" key="9">
    <source>
        <dbReference type="Proteomes" id="UP000887568"/>
    </source>
</evidence>
<feature type="domain" description="K Homology" evidence="7">
    <location>
        <begin position="378"/>
        <end position="444"/>
    </location>
</feature>
<protein>
    <recommendedName>
        <fullName evidence="7">K Homology domain-containing protein</fullName>
    </recommendedName>
</protein>
<dbReference type="InterPro" id="IPR004088">
    <property type="entry name" value="KH_dom_type_1"/>
</dbReference>
<name>A0A914BGR9_PATMI</name>
<keyword evidence="3" id="KW-0677">Repeat</keyword>
<feature type="domain" description="K Homology" evidence="7">
    <location>
        <begin position="985"/>
        <end position="1051"/>
    </location>
</feature>
<dbReference type="Proteomes" id="UP000887568">
    <property type="component" value="Unplaced"/>
</dbReference>
<dbReference type="GeneID" id="119742907"/>
<evidence type="ECO:0000256" key="5">
    <source>
        <dbReference type="PROSITE-ProRule" id="PRU00117"/>
    </source>
</evidence>
<dbReference type="SUPFAM" id="SSF54791">
    <property type="entry name" value="Eukaryotic type KH-domain (KH-domain type I)"/>
    <property type="match status" value="13"/>
</dbReference>
<feature type="domain" description="K Homology" evidence="7">
    <location>
        <begin position="741"/>
        <end position="810"/>
    </location>
</feature>
<dbReference type="CDD" id="cd22409">
    <property type="entry name" value="KH-I_Vigilin_rpt5"/>
    <property type="match status" value="1"/>
</dbReference>
<dbReference type="CDD" id="cd22407">
    <property type="entry name" value="KH-I_Vigilin_rpt3"/>
    <property type="match status" value="1"/>
</dbReference>
<dbReference type="InterPro" id="IPR004087">
    <property type="entry name" value="KH_dom"/>
</dbReference>
<dbReference type="EnsemblMetazoa" id="XM_038219163.1">
    <property type="protein sequence ID" value="XP_038075091.1"/>
    <property type="gene ID" value="LOC119742907"/>
</dbReference>
<comment type="subcellular location">
    <subcellularLocation>
        <location evidence="1">Cytoplasm</location>
    </subcellularLocation>
</comment>
<feature type="region of interest" description="Disordered" evidence="6">
    <location>
        <begin position="1219"/>
        <end position="1286"/>
    </location>
</feature>
<dbReference type="Pfam" id="PF00013">
    <property type="entry name" value="KH_1"/>
    <property type="match status" value="14"/>
</dbReference>
<evidence type="ECO:0000256" key="3">
    <source>
        <dbReference type="ARBA" id="ARBA00022737"/>
    </source>
</evidence>
<dbReference type="CDD" id="cd02394">
    <property type="entry name" value="KH-I_Vigilin_rpt6"/>
    <property type="match status" value="1"/>
</dbReference>
<feature type="domain" description="K Homology" evidence="7">
    <location>
        <begin position="595"/>
        <end position="663"/>
    </location>
</feature>
<dbReference type="GO" id="GO:0003729">
    <property type="term" value="F:mRNA binding"/>
    <property type="evidence" value="ECO:0007669"/>
    <property type="project" value="TreeGrafter"/>
</dbReference>
<keyword evidence="4 5" id="KW-0694">RNA-binding</keyword>
<dbReference type="FunFam" id="3.30.1370.10:FF:000018">
    <property type="entry name" value="vigilin isoform X1"/>
    <property type="match status" value="1"/>
</dbReference>